<keyword evidence="2" id="KW-0472">Membrane</keyword>
<keyword evidence="2" id="KW-1133">Transmembrane helix</keyword>
<sequence>MTIAPSYTSIIPFAVWAGLNAVNDLIIAFVMVRSLWKNKALSDYTRSKVIRLIHLVIATGSLTGEHDYPKVSSHLHEKSVAANFISLFSILKFRSSSNLAFNYPLNSWRGDLVAMPVLFFTPKLYANSILVMLNNRMAIRDSRSATPNMMSTNVVSTLVIGDHQIRPSGSAMSRDEVPFSSSTSAI</sequence>
<dbReference type="Proteomes" id="UP000054549">
    <property type="component" value="Unassembled WGS sequence"/>
</dbReference>
<protein>
    <recommendedName>
        <fullName evidence="3">DUF6534 domain-containing protein</fullName>
    </recommendedName>
</protein>
<dbReference type="EMBL" id="KN818222">
    <property type="protein sequence ID" value="KIL71294.1"/>
    <property type="molecule type" value="Genomic_DNA"/>
</dbReference>
<dbReference type="InterPro" id="IPR045339">
    <property type="entry name" value="DUF6534"/>
</dbReference>
<evidence type="ECO:0000313" key="5">
    <source>
        <dbReference type="Proteomes" id="UP000054549"/>
    </source>
</evidence>
<gene>
    <name evidence="4" type="ORF">M378DRAFT_6089</name>
</gene>
<evidence type="ECO:0000313" key="4">
    <source>
        <dbReference type="EMBL" id="KIL71294.1"/>
    </source>
</evidence>
<proteinExistence type="predicted"/>
<keyword evidence="5" id="KW-1185">Reference proteome</keyword>
<reference evidence="4 5" key="1">
    <citation type="submission" date="2014-04" db="EMBL/GenBank/DDBJ databases">
        <title>Evolutionary Origins and Diversification of the Mycorrhizal Mutualists.</title>
        <authorList>
            <consortium name="DOE Joint Genome Institute"/>
            <consortium name="Mycorrhizal Genomics Consortium"/>
            <person name="Kohler A."/>
            <person name="Kuo A."/>
            <person name="Nagy L.G."/>
            <person name="Floudas D."/>
            <person name="Copeland A."/>
            <person name="Barry K.W."/>
            <person name="Cichocki N."/>
            <person name="Veneault-Fourrey C."/>
            <person name="LaButti K."/>
            <person name="Lindquist E.A."/>
            <person name="Lipzen A."/>
            <person name="Lundell T."/>
            <person name="Morin E."/>
            <person name="Murat C."/>
            <person name="Riley R."/>
            <person name="Ohm R."/>
            <person name="Sun H."/>
            <person name="Tunlid A."/>
            <person name="Henrissat B."/>
            <person name="Grigoriev I.V."/>
            <person name="Hibbett D.S."/>
            <person name="Martin F."/>
        </authorList>
    </citation>
    <scope>NUCLEOTIDE SEQUENCE [LARGE SCALE GENOMIC DNA]</scope>
    <source>
        <strain evidence="4 5">Koide BX008</strain>
    </source>
</reference>
<name>A0A0C2TVD5_AMAMK</name>
<evidence type="ECO:0000256" key="2">
    <source>
        <dbReference type="SAM" id="Phobius"/>
    </source>
</evidence>
<feature type="transmembrane region" description="Helical" evidence="2">
    <location>
        <begin position="13"/>
        <end position="36"/>
    </location>
</feature>
<organism evidence="4 5">
    <name type="scientific">Amanita muscaria (strain Koide BX008)</name>
    <dbReference type="NCBI Taxonomy" id="946122"/>
    <lineage>
        <taxon>Eukaryota</taxon>
        <taxon>Fungi</taxon>
        <taxon>Dikarya</taxon>
        <taxon>Basidiomycota</taxon>
        <taxon>Agaricomycotina</taxon>
        <taxon>Agaricomycetes</taxon>
        <taxon>Agaricomycetidae</taxon>
        <taxon>Agaricales</taxon>
        <taxon>Pluteineae</taxon>
        <taxon>Amanitaceae</taxon>
        <taxon>Amanita</taxon>
    </lineage>
</organism>
<keyword evidence="2" id="KW-0812">Transmembrane</keyword>
<accession>A0A0C2TVD5</accession>
<evidence type="ECO:0000256" key="1">
    <source>
        <dbReference type="SAM" id="MobiDB-lite"/>
    </source>
</evidence>
<dbReference type="Pfam" id="PF20152">
    <property type="entry name" value="DUF6534"/>
    <property type="match status" value="1"/>
</dbReference>
<dbReference type="OrthoDB" id="3070057at2759"/>
<evidence type="ECO:0000259" key="3">
    <source>
        <dbReference type="Pfam" id="PF20152"/>
    </source>
</evidence>
<dbReference type="InParanoid" id="A0A0C2TVD5"/>
<dbReference type="HOGENOM" id="CLU_1454031_0_0_1"/>
<feature type="domain" description="DUF6534" evidence="3">
    <location>
        <begin position="21"/>
        <end position="137"/>
    </location>
</feature>
<feature type="region of interest" description="Disordered" evidence="1">
    <location>
        <begin position="167"/>
        <end position="186"/>
    </location>
</feature>
<dbReference type="AlphaFoldDB" id="A0A0C2TVD5"/>